<dbReference type="CDD" id="cd00054">
    <property type="entry name" value="EGF_CA"/>
    <property type="match status" value="2"/>
</dbReference>
<feature type="domain" description="Ig-like" evidence="10">
    <location>
        <begin position="377"/>
        <end position="471"/>
    </location>
</feature>
<keyword evidence="3 5" id="KW-1015">Disulfide bond</keyword>
<dbReference type="InterPro" id="IPR003599">
    <property type="entry name" value="Ig_sub"/>
</dbReference>
<dbReference type="SMART" id="SM00179">
    <property type="entry name" value="EGF_CA"/>
    <property type="match status" value="2"/>
</dbReference>
<evidence type="ECO:0000256" key="5">
    <source>
        <dbReference type="PROSITE-ProRule" id="PRU00076"/>
    </source>
</evidence>
<dbReference type="Gene3D" id="2.10.25.10">
    <property type="entry name" value="Laminin"/>
    <property type="match status" value="2"/>
</dbReference>
<evidence type="ECO:0000256" key="1">
    <source>
        <dbReference type="ARBA" id="ARBA00022536"/>
    </source>
</evidence>
<dbReference type="Pfam" id="PF13927">
    <property type="entry name" value="Ig_3"/>
    <property type="match status" value="1"/>
</dbReference>
<keyword evidence="7" id="KW-0812">Transmembrane</keyword>
<evidence type="ECO:0000256" key="4">
    <source>
        <dbReference type="ARBA" id="ARBA00023180"/>
    </source>
</evidence>
<dbReference type="InterPro" id="IPR007110">
    <property type="entry name" value="Ig-like_dom"/>
</dbReference>
<dbReference type="GO" id="GO:0005509">
    <property type="term" value="F:calcium ion binding"/>
    <property type="evidence" value="ECO:0007669"/>
    <property type="project" value="InterPro"/>
</dbReference>
<keyword evidence="7" id="KW-1133">Transmembrane helix</keyword>
<feature type="transmembrane region" description="Helical" evidence="7">
    <location>
        <begin position="488"/>
        <end position="514"/>
    </location>
</feature>
<name>A0A7I8VSV0_9ANNE</name>
<evidence type="ECO:0000313" key="12">
    <source>
        <dbReference type="Proteomes" id="UP000549394"/>
    </source>
</evidence>
<sequence>MNWCTFLIGILTLNRVSTQFILNLRVGIVVLENDADFECDYSNLAIHGVSNIKTIEFLKKNTSIHIKNATGDYSFGDYVGRIKPVIIKSDISTITMEKATFSDNDLYSCRVETVLNGTETTDANMDVKYVGKGGNTISFLDEIVTSSSCSTIDVELSKVITVSCKSPQTIGETSITWTSNKTEQTFSKTTDSQPLEIDKYNATNGIVTTAQKNVIVTKRNEIIEVTCEFHLPDNTTKITCAKLRGDPLNECSTSPCKNGATCVDQFKNFTCQCPSCYGGNTCEIDKIDECASNPCPSKSTCENLCDAYKCTCNVNYKGPLCDKHSWKDEADKELSTDSVFAIQANFLTAKHYYCNVKTDECISKSHIRVSTYYTIHPNTTEKKNIEKKIGDKVELKCTGEGSPTPLLFWRFSAEAQDAGGNVTTPEPTKASIVTNKTINSTTYVIDKLSKADFGKYECVAEIGQTIKKVIQILNLKEAPSEDDSGLKWWIILLIVLGSVLLVAGIVILIVVLCIKGECPECCTCCKLPAICPAEKSVEISKRDPANEPMKNPIIKTETVNEQEERDNEDGLTSTGKGYHLPPSYTKPGALPPLPAANPVSTPPTTVRDFQYNSELCLQEKKRRRKKKKPVDTVDEGEEDETRENAD</sequence>
<evidence type="ECO:0000256" key="7">
    <source>
        <dbReference type="SAM" id="Phobius"/>
    </source>
</evidence>
<dbReference type="SMART" id="SM00409">
    <property type="entry name" value="IG"/>
    <property type="match status" value="2"/>
</dbReference>
<comment type="caution">
    <text evidence="5">Lacks conserved residue(s) required for the propagation of feature annotation.</text>
</comment>
<dbReference type="PROSITE" id="PS00010">
    <property type="entry name" value="ASX_HYDROXYL"/>
    <property type="match status" value="2"/>
</dbReference>
<keyword evidence="7" id="KW-0472">Membrane</keyword>
<proteinExistence type="predicted"/>
<dbReference type="PANTHER" id="PTHR24049">
    <property type="entry name" value="CRUMBS FAMILY MEMBER"/>
    <property type="match status" value="1"/>
</dbReference>
<feature type="disulfide bond" evidence="5">
    <location>
        <begin position="312"/>
        <end position="321"/>
    </location>
</feature>
<accession>A0A7I8VSV0</accession>
<dbReference type="InterPro" id="IPR036179">
    <property type="entry name" value="Ig-like_dom_sf"/>
</dbReference>
<feature type="domain" description="EGF-like" evidence="9">
    <location>
        <begin position="247"/>
        <end position="283"/>
    </location>
</feature>
<dbReference type="PROSITE" id="PS00022">
    <property type="entry name" value="EGF_1"/>
    <property type="match status" value="2"/>
</dbReference>
<feature type="compositionally biased region" description="Acidic residues" evidence="6">
    <location>
        <begin position="560"/>
        <end position="569"/>
    </location>
</feature>
<reference evidence="11 12" key="1">
    <citation type="submission" date="2020-08" db="EMBL/GenBank/DDBJ databases">
        <authorList>
            <person name="Hejnol A."/>
        </authorList>
    </citation>
    <scope>NUCLEOTIDE SEQUENCE [LARGE SCALE GENOMIC DNA]</scope>
</reference>
<dbReference type="InterPro" id="IPR000742">
    <property type="entry name" value="EGF"/>
</dbReference>
<keyword evidence="4" id="KW-0325">Glycoprotein</keyword>
<evidence type="ECO:0000259" key="9">
    <source>
        <dbReference type="PROSITE" id="PS50026"/>
    </source>
</evidence>
<dbReference type="AlphaFoldDB" id="A0A7I8VSV0"/>
<dbReference type="InterPro" id="IPR001881">
    <property type="entry name" value="EGF-like_Ca-bd_dom"/>
</dbReference>
<organism evidence="11 12">
    <name type="scientific">Dimorphilus gyrociliatus</name>
    <dbReference type="NCBI Taxonomy" id="2664684"/>
    <lineage>
        <taxon>Eukaryota</taxon>
        <taxon>Metazoa</taxon>
        <taxon>Spiralia</taxon>
        <taxon>Lophotrochozoa</taxon>
        <taxon>Annelida</taxon>
        <taxon>Polychaeta</taxon>
        <taxon>Polychaeta incertae sedis</taxon>
        <taxon>Dinophilidae</taxon>
        <taxon>Dimorphilus</taxon>
    </lineage>
</organism>
<feature type="chain" id="PRO_5029769235" evidence="8">
    <location>
        <begin position="19"/>
        <end position="646"/>
    </location>
</feature>
<comment type="caution">
    <text evidence="11">The sequence shown here is derived from an EMBL/GenBank/DDBJ whole genome shotgun (WGS) entry which is preliminary data.</text>
</comment>
<protein>
    <submittedName>
        <fullName evidence="11">DgyrCDS7987</fullName>
    </submittedName>
</protein>
<evidence type="ECO:0000259" key="10">
    <source>
        <dbReference type="PROSITE" id="PS50835"/>
    </source>
</evidence>
<evidence type="ECO:0000313" key="11">
    <source>
        <dbReference type="EMBL" id="CAD5119372.1"/>
    </source>
</evidence>
<evidence type="ECO:0000256" key="6">
    <source>
        <dbReference type="SAM" id="MobiDB-lite"/>
    </source>
</evidence>
<evidence type="ECO:0000256" key="2">
    <source>
        <dbReference type="ARBA" id="ARBA00022737"/>
    </source>
</evidence>
<feature type="compositionally biased region" description="Acidic residues" evidence="6">
    <location>
        <begin position="632"/>
        <end position="646"/>
    </location>
</feature>
<dbReference type="SMART" id="SM00181">
    <property type="entry name" value="EGF"/>
    <property type="match status" value="2"/>
</dbReference>
<keyword evidence="1 5" id="KW-0245">EGF-like domain</keyword>
<keyword evidence="8" id="KW-0732">Signal</keyword>
<feature type="domain" description="EGF-like" evidence="9">
    <location>
        <begin position="286"/>
        <end position="322"/>
    </location>
</feature>
<keyword evidence="12" id="KW-1185">Reference proteome</keyword>
<dbReference type="OrthoDB" id="430340at2759"/>
<dbReference type="InterPro" id="IPR000152">
    <property type="entry name" value="EGF-type_Asp/Asn_hydroxyl_site"/>
</dbReference>
<feature type="region of interest" description="Disordered" evidence="6">
    <location>
        <begin position="542"/>
        <end position="646"/>
    </location>
</feature>
<dbReference type="Proteomes" id="UP000549394">
    <property type="component" value="Unassembled WGS sequence"/>
</dbReference>
<dbReference type="Gene3D" id="2.60.40.10">
    <property type="entry name" value="Immunoglobulins"/>
    <property type="match status" value="2"/>
</dbReference>
<evidence type="ECO:0000256" key="3">
    <source>
        <dbReference type="ARBA" id="ARBA00023157"/>
    </source>
</evidence>
<dbReference type="PROSITE" id="PS50026">
    <property type="entry name" value="EGF_3"/>
    <property type="match status" value="2"/>
</dbReference>
<dbReference type="SUPFAM" id="SSF48726">
    <property type="entry name" value="Immunoglobulin"/>
    <property type="match status" value="1"/>
</dbReference>
<dbReference type="InterPro" id="IPR013783">
    <property type="entry name" value="Ig-like_fold"/>
</dbReference>
<dbReference type="PROSITE" id="PS50835">
    <property type="entry name" value="IG_LIKE"/>
    <property type="match status" value="1"/>
</dbReference>
<dbReference type="EMBL" id="CAJFCJ010000010">
    <property type="protein sequence ID" value="CAD5119372.1"/>
    <property type="molecule type" value="Genomic_DNA"/>
</dbReference>
<keyword evidence="2" id="KW-0677">Repeat</keyword>
<gene>
    <name evidence="11" type="ORF">DGYR_LOCUS7625</name>
</gene>
<evidence type="ECO:0000256" key="8">
    <source>
        <dbReference type="SAM" id="SignalP"/>
    </source>
</evidence>
<dbReference type="FunFam" id="2.10.25.10:FF:000143">
    <property type="entry name" value="Protein crumbs 1"/>
    <property type="match status" value="1"/>
</dbReference>
<feature type="disulfide bond" evidence="5">
    <location>
        <begin position="273"/>
        <end position="282"/>
    </location>
</feature>
<dbReference type="SUPFAM" id="SSF57196">
    <property type="entry name" value="EGF/Laminin"/>
    <property type="match status" value="2"/>
</dbReference>
<feature type="signal peptide" evidence="8">
    <location>
        <begin position="1"/>
        <end position="18"/>
    </location>
</feature>
<dbReference type="InterPro" id="IPR051022">
    <property type="entry name" value="Notch_Cell-Fate_Det"/>
</dbReference>